<evidence type="ECO:0000313" key="3">
    <source>
        <dbReference type="Proteomes" id="UP000684084"/>
    </source>
</evidence>
<dbReference type="Proteomes" id="UP000684084">
    <property type="component" value="Unassembled WGS sequence"/>
</dbReference>
<dbReference type="EMBL" id="CAGKOT010000050">
    <property type="protein sequence ID" value="CAB5384121.1"/>
    <property type="molecule type" value="Genomic_DNA"/>
</dbReference>
<organism evidence="2 3">
    <name type="scientific">Rhizophagus irregularis</name>
    <dbReference type="NCBI Taxonomy" id="588596"/>
    <lineage>
        <taxon>Eukaryota</taxon>
        <taxon>Fungi</taxon>
        <taxon>Fungi incertae sedis</taxon>
        <taxon>Mucoromycota</taxon>
        <taxon>Glomeromycotina</taxon>
        <taxon>Glomeromycetes</taxon>
        <taxon>Glomerales</taxon>
        <taxon>Glomeraceae</taxon>
        <taxon>Rhizophagus</taxon>
    </lineage>
</organism>
<feature type="compositionally biased region" description="Pro residues" evidence="1">
    <location>
        <begin position="99"/>
        <end position="124"/>
    </location>
</feature>
<dbReference type="OrthoDB" id="10489922at2759"/>
<feature type="compositionally biased region" description="Low complexity" evidence="1">
    <location>
        <begin position="76"/>
        <end position="98"/>
    </location>
</feature>
<proteinExistence type="predicted"/>
<evidence type="ECO:0000313" key="2">
    <source>
        <dbReference type="EMBL" id="CAB5384121.1"/>
    </source>
</evidence>
<name>A0A916EE82_9GLOM</name>
<feature type="region of interest" description="Disordered" evidence="1">
    <location>
        <begin position="73"/>
        <end position="124"/>
    </location>
</feature>
<dbReference type="AlphaFoldDB" id="A0A916EE82"/>
<sequence length="124" mass="14208">MKQLEQKGFLSPPQFLYYFHNPYSQKFRLAVKYETSIFYYAACGQDFTGPNRTKLNFSPSRKIGSNKFTEYKVYKDPPSLEQEEQPPSSLPLLEQEQQPPLPPDQPLPPLSSDQPPPPPPPPPD</sequence>
<comment type="caution">
    <text evidence="2">The sequence shown here is derived from an EMBL/GenBank/DDBJ whole genome shotgun (WGS) entry which is preliminary data.</text>
</comment>
<reference evidence="2" key="1">
    <citation type="submission" date="2020-05" db="EMBL/GenBank/DDBJ databases">
        <authorList>
            <person name="Rincon C."/>
            <person name="Sanders R I."/>
            <person name="Robbins C."/>
            <person name="Chaturvedi A."/>
        </authorList>
    </citation>
    <scope>NUCLEOTIDE SEQUENCE</scope>
    <source>
        <strain evidence="2">CHB12</strain>
    </source>
</reference>
<accession>A0A916EE82</accession>
<gene>
    <name evidence="2" type="ORF">CHRIB12_LOCUS18736</name>
</gene>
<protein>
    <submittedName>
        <fullName evidence="2">Uncharacterized protein</fullName>
    </submittedName>
</protein>
<evidence type="ECO:0000256" key="1">
    <source>
        <dbReference type="SAM" id="MobiDB-lite"/>
    </source>
</evidence>